<dbReference type="Proteomes" id="UP000076079">
    <property type="component" value="Chromosome"/>
</dbReference>
<proteinExistence type="predicted"/>
<keyword evidence="1" id="KW-0732">Signal</keyword>
<evidence type="ECO:0000259" key="2">
    <source>
        <dbReference type="Pfam" id="PF12146"/>
    </source>
</evidence>
<dbReference type="RefSeq" id="WP_157898648.1">
    <property type="nucleotide sequence ID" value="NZ_CP015136.1"/>
</dbReference>
<dbReference type="KEGG" id="abac:LuPra_00469"/>
<evidence type="ECO:0000256" key="1">
    <source>
        <dbReference type="SAM" id="SignalP"/>
    </source>
</evidence>
<accession>A0A143PFF8</accession>
<dbReference type="STRING" id="1855912.LuPra_00469"/>
<feature type="signal peptide" evidence="1">
    <location>
        <begin position="1"/>
        <end position="26"/>
    </location>
</feature>
<dbReference type="InterPro" id="IPR029058">
    <property type="entry name" value="AB_hydrolase_fold"/>
</dbReference>
<evidence type="ECO:0000313" key="3">
    <source>
        <dbReference type="EMBL" id="AMY07302.1"/>
    </source>
</evidence>
<name>A0A143PFF8_LUTPR</name>
<protein>
    <submittedName>
        <fullName evidence="3">3-oxoadipate enol-lactonase</fullName>
    </submittedName>
</protein>
<organism evidence="3 4">
    <name type="scientific">Luteitalea pratensis</name>
    <dbReference type="NCBI Taxonomy" id="1855912"/>
    <lineage>
        <taxon>Bacteria</taxon>
        <taxon>Pseudomonadati</taxon>
        <taxon>Acidobacteriota</taxon>
        <taxon>Vicinamibacteria</taxon>
        <taxon>Vicinamibacterales</taxon>
        <taxon>Vicinamibacteraceae</taxon>
        <taxon>Luteitalea</taxon>
    </lineage>
</organism>
<dbReference type="InterPro" id="IPR022742">
    <property type="entry name" value="Hydrolase_4"/>
</dbReference>
<keyword evidence="4" id="KW-1185">Reference proteome</keyword>
<dbReference type="OrthoDB" id="9809549at2"/>
<dbReference type="EMBL" id="CP015136">
    <property type="protein sequence ID" value="AMY07302.1"/>
    <property type="molecule type" value="Genomic_DNA"/>
</dbReference>
<dbReference type="SUPFAM" id="SSF53474">
    <property type="entry name" value="alpha/beta-Hydrolases"/>
    <property type="match status" value="1"/>
</dbReference>
<dbReference type="AlphaFoldDB" id="A0A143PFF8"/>
<feature type="domain" description="Serine aminopeptidase S33" evidence="2">
    <location>
        <begin position="250"/>
        <end position="362"/>
    </location>
</feature>
<dbReference type="PANTHER" id="PTHR43265">
    <property type="entry name" value="ESTERASE ESTD"/>
    <property type="match status" value="1"/>
</dbReference>
<dbReference type="Pfam" id="PF12146">
    <property type="entry name" value="Hydrolase_4"/>
    <property type="match status" value="1"/>
</dbReference>
<reference evidence="3 4" key="1">
    <citation type="journal article" date="2016" name="Genome Announc.">
        <title>First Complete Genome Sequence of a Subdivision 6 Acidobacterium Strain.</title>
        <authorList>
            <person name="Huang S."/>
            <person name="Vieira S."/>
            <person name="Bunk B."/>
            <person name="Riedel T."/>
            <person name="Sproer C."/>
            <person name="Overmann J."/>
        </authorList>
    </citation>
    <scope>NUCLEOTIDE SEQUENCE [LARGE SCALE GENOMIC DNA]</scope>
    <source>
        <strain evidence="4">DSM 100886 HEG_-6_39</strain>
    </source>
</reference>
<dbReference type="Gene3D" id="3.40.50.1820">
    <property type="entry name" value="alpha/beta hydrolase"/>
    <property type="match status" value="1"/>
</dbReference>
<dbReference type="GO" id="GO:0052689">
    <property type="term" value="F:carboxylic ester hydrolase activity"/>
    <property type="evidence" value="ECO:0007669"/>
    <property type="project" value="TreeGrafter"/>
</dbReference>
<sequence length="544" mass="58990" precursor="true">MRQVGLLQLGGLVISATLMHTAPAAASDDALDGRWIGGFANRNTVVVLDARFTGAPAPSGTLDVPQRGESGIPLRNVSQHGRSMTFEVPGIDGNLLFEGKFVTPTQVVGSVRQGLGHSSFELIKLATVGREELAGIYGTYEWAPGKVLLVAAGQEQPIYVDYESGRTGALFALGRDEYVAGPSVSTGFPVMVRLRMVRDGSDRVQRVDFERRGKSVQALRKEFYSEVPVRYGNGDVSISGSLLLPSSPAPHPAIVMIHGSGAVTRDGLRPFADHFARNGVAVLITDKRGTGLSTGRWARATFDDLAEDALAGVRYLRSRPEIQANAIGVHGMSLGGWVAPLAAVKSHDVAFVVVESAPVMTPLEHERLRVETTMRADGHRGETIAQAVAFMDQKFDVARTGDGWDRLEAAMRAGDKAGWLPYVNAPASLESLQWNWNHVFSYDPLPVLKQLDVPMLVLYGELDSVVPPKVHKARMEQAVREMGKRQVTIREFARANHGFFEAITGGRQEQPNLGSFVAGYFEVRTDWVLARAQAAQMAGAELQN</sequence>
<reference evidence="4" key="2">
    <citation type="submission" date="2016-04" db="EMBL/GenBank/DDBJ databases">
        <title>First Complete Genome Sequence of a Subdivision 6 Acidobacterium.</title>
        <authorList>
            <person name="Huang S."/>
            <person name="Vieira S."/>
            <person name="Bunk B."/>
            <person name="Riedel T."/>
            <person name="Sproeer C."/>
            <person name="Overmann J."/>
        </authorList>
    </citation>
    <scope>NUCLEOTIDE SEQUENCE [LARGE SCALE GENOMIC DNA]</scope>
    <source>
        <strain evidence="4">DSM 100886 HEG_-6_39</strain>
    </source>
</reference>
<gene>
    <name evidence="3" type="ORF">LuPra_00469</name>
</gene>
<feature type="chain" id="PRO_5007511274" evidence="1">
    <location>
        <begin position="27"/>
        <end position="544"/>
    </location>
</feature>
<dbReference type="PANTHER" id="PTHR43265:SF1">
    <property type="entry name" value="ESTERASE ESTD"/>
    <property type="match status" value="1"/>
</dbReference>
<dbReference type="InterPro" id="IPR053145">
    <property type="entry name" value="AB_hydrolase_Est10"/>
</dbReference>
<evidence type="ECO:0000313" key="4">
    <source>
        <dbReference type="Proteomes" id="UP000076079"/>
    </source>
</evidence>